<dbReference type="EMBL" id="JACXAI010000002">
    <property type="protein sequence ID" value="MBD1379092.1"/>
    <property type="molecule type" value="Genomic_DNA"/>
</dbReference>
<organism evidence="1 2">
    <name type="scientific">Metabacillus arenae</name>
    <dbReference type="NCBI Taxonomy" id="2771434"/>
    <lineage>
        <taxon>Bacteria</taxon>
        <taxon>Bacillati</taxon>
        <taxon>Bacillota</taxon>
        <taxon>Bacilli</taxon>
        <taxon>Bacillales</taxon>
        <taxon>Bacillaceae</taxon>
        <taxon>Metabacillus</taxon>
    </lineage>
</organism>
<evidence type="ECO:0000313" key="1">
    <source>
        <dbReference type="EMBL" id="MBD1379092.1"/>
    </source>
</evidence>
<keyword evidence="2" id="KW-1185">Reference proteome</keyword>
<name>A0A926NJ67_9BACI</name>
<sequence>MLVKCRICKNKIERNEAYKVVVKNKNQYYCNAEEYSDWNKENESRMKVIDFAFEVLGETTNTSLMKELQGIAKIHTYKKMINYLESDVENIVNAMDKHFEKEYAKIRYFTAIIKNSIGDFRDKIEETDEEFMVELDIVEEVKYTPTKKKSFSDLIDEY</sequence>
<protein>
    <submittedName>
        <fullName evidence="1">Uncharacterized protein</fullName>
    </submittedName>
</protein>
<evidence type="ECO:0000313" key="2">
    <source>
        <dbReference type="Proteomes" id="UP000626844"/>
    </source>
</evidence>
<accession>A0A926NJ67</accession>
<dbReference type="RefSeq" id="WP_191155399.1">
    <property type="nucleotide sequence ID" value="NZ_JACXAI010000002.1"/>
</dbReference>
<proteinExistence type="predicted"/>
<comment type="caution">
    <text evidence="1">The sequence shown here is derived from an EMBL/GenBank/DDBJ whole genome shotgun (WGS) entry which is preliminary data.</text>
</comment>
<gene>
    <name evidence="1" type="ORF">IC621_02510</name>
</gene>
<dbReference type="AlphaFoldDB" id="A0A926NJ67"/>
<reference evidence="1" key="1">
    <citation type="submission" date="2020-09" db="EMBL/GenBank/DDBJ databases">
        <title>A novel bacterium of genus Bacillus, isolated from South China Sea.</title>
        <authorList>
            <person name="Huang H."/>
            <person name="Mo K."/>
            <person name="Hu Y."/>
        </authorList>
    </citation>
    <scope>NUCLEOTIDE SEQUENCE</scope>
    <source>
        <strain evidence="1">IB182487</strain>
    </source>
</reference>
<dbReference type="Proteomes" id="UP000626844">
    <property type="component" value="Unassembled WGS sequence"/>
</dbReference>